<accession>A0A8X6I528</accession>
<protein>
    <submittedName>
        <fullName evidence="1">Uncharacterized protein</fullName>
    </submittedName>
</protein>
<dbReference type="Proteomes" id="UP000887013">
    <property type="component" value="Unassembled WGS sequence"/>
</dbReference>
<comment type="caution">
    <text evidence="1">The sequence shown here is derived from an EMBL/GenBank/DDBJ whole genome shotgun (WGS) entry which is preliminary data.</text>
</comment>
<dbReference type="AlphaFoldDB" id="A0A8X6I528"/>
<dbReference type="EMBL" id="BMAW01041784">
    <property type="protein sequence ID" value="GFS30736.1"/>
    <property type="molecule type" value="Genomic_DNA"/>
</dbReference>
<evidence type="ECO:0000313" key="2">
    <source>
        <dbReference type="Proteomes" id="UP000887013"/>
    </source>
</evidence>
<keyword evidence="2" id="KW-1185">Reference proteome</keyword>
<proteinExistence type="predicted"/>
<organism evidence="1 2">
    <name type="scientific">Nephila pilipes</name>
    <name type="common">Giant wood spider</name>
    <name type="synonym">Nephila maculata</name>
    <dbReference type="NCBI Taxonomy" id="299642"/>
    <lineage>
        <taxon>Eukaryota</taxon>
        <taxon>Metazoa</taxon>
        <taxon>Ecdysozoa</taxon>
        <taxon>Arthropoda</taxon>
        <taxon>Chelicerata</taxon>
        <taxon>Arachnida</taxon>
        <taxon>Araneae</taxon>
        <taxon>Araneomorphae</taxon>
        <taxon>Entelegynae</taxon>
        <taxon>Araneoidea</taxon>
        <taxon>Nephilidae</taxon>
        <taxon>Nephila</taxon>
    </lineage>
</organism>
<name>A0A8X6I528_NEPPI</name>
<sequence length="87" mass="10006">MGVMRLLWKNMRNSRAVSLLRNVPRMKSTLDCGKDKGPLVVLKWSCQKGVENLRYAYRRVGRGSYVNMSTDSRAPNLFLGSSMNKFY</sequence>
<evidence type="ECO:0000313" key="1">
    <source>
        <dbReference type="EMBL" id="GFS30736.1"/>
    </source>
</evidence>
<gene>
    <name evidence="1" type="ORF">NPIL_623041</name>
</gene>
<reference evidence="1" key="1">
    <citation type="submission" date="2020-08" db="EMBL/GenBank/DDBJ databases">
        <title>Multicomponent nature underlies the extraordinary mechanical properties of spider dragline silk.</title>
        <authorList>
            <person name="Kono N."/>
            <person name="Nakamura H."/>
            <person name="Mori M."/>
            <person name="Yoshida Y."/>
            <person name="Ohtoshi R."/>
            <person name="Malay A.D."/>
            <person name="Moran D.A.P."/>
            <person name="Tomita M."/>
            <person name="Numata K."/>
            <person name="Arakawa K."/>
        </authorList>
    </citation>
    <scope>NUCLEOTIDE SEQUENCE</scope>
</reference>